<keyword evidence="2" id="KW-1185">Reference proteome</keyword>
<gene>
    <name evidence="1" type="ORF">CPter291_3275</name>
</gene>
<protein>
    <submittedName>
        <fullName evidence="1">Uncharacterized protein</fullName>
    </submittedName>
</protein>
<evidence type="ECO:0000313" key="1">
    <source>
        <dbReference type="EMBL" id="AMP15512.1"/>
    </source>
</evidence>
<dbReference type="EMBL" id="CP013236">
    <property type="protein sequence ID" value="AMP15512.1"/>
    <property type="molecule type" value="Genomic_DNA"/>
</dbReference>
<accession>A0ABM5Z908</accession>
<reference evidence="1 2" key="1">
    <citation type="submission" date="2015-11" db="EMBL/GenBank/DDBJ databases">
        <title>Exploring the genomic traits of fungus-feeding bacterial genus Collimonas.</title>
        <authorList>
            <person name="Song C."/>
            <person name="Schmidt R."/>
            <person name="de Jager V."/>
            <person name="Krzyzanowska D."/>
            <person name="Jongedijk E."/>
            <person name="Cankar K."/>
            <person name="Beekwilder J."/>
            <person name="van Veen A."/>
            <person name="de Boer W."/>
            <person name="van Veen J.A."/>
            <person name="Garbeva P."/>
        </authorList>
    </citation>
    <scope>NUCLEOTIDE SEQUENCE [LARGE SCALE GENOMIC DNA]</scope>
    <source>
        <strain evidence="1 2">Ter291</strain>
    </source>
</reference>
<evidence type="ECO:0000313" key="2">
    <source>
        <dbReference type="Proteomes" id="UP000074914"/>
    </source>
</evidence>
<dbReference type="Proteomes" id="UP000074914">
    <property type="component" value="Chromosome"/>
</dbReference>
<sequence length="178" mass="19983">MSNATIADEVVKAHERIGGPVRTGIRFDSHSSDEYNRMKANATRIWRWLDDVTDDKNLLNANFLPSVVAALPADLKISFWNEYLAHDGLCVTGVDMAEQGEFHINDLASIMKEDSEAHQACAKVIENPDLVTLQLAKREIDEAIEMKKHAGRMIGAMIRAKSFLGKICHPRRAREVQQ</sequence>
<organism evidence="1 2">
    <name type="scientific">Collimonas pratensis</name>
    <dbReference type="NCBI Taxonomy" id="279113"/>
    <lineage>
        <taxon>Bacteria</taxon>
        <taxon>Pseudomonadati</taxon>
        <taxon>Pseudomonadota</taxon>
        <taxon>Betaproteobacteria</taxon>
        <taxon>Burkholderiales</taxon>
        <taxon>Oxalobacteraceae</taxon>
        <taxon>Collimonas</taxon>
    </lineage>
</organism>
<name>A0ABM5Z908_9BURK</name>
<dbReference type="InterPro" id="IPR037042">
    <property type="entry name" value="YdaT-like_sf"/>
</dbReference>
<proteinExistence type="predicted"/>
<dbReference type="Gene3D" id="1.10.3600.10">
    <property type="entry name" value="Putative bacterial toxin ydaT"/>
    <property type="match status" value="1"/>
</dbReference>